<sequence length="70" mass="7877">MHRGSKGVSKVKQKGDDNLEIIVTEQTTEEIVLRFSEPGKFLEPGKIACEVAFTRADIKRTKELFDLLGK</sequence>
<dbReference type="EMBL" id="MT141520">
    <property type="protein sequence ID" value="QJA64501.1"/>
    <property type="molecule type" value="Genomic_DNA"/>
</dbReference>
<evidence type="ECO:0000313" key="1">
    <source>
        <dbReference type="EMBL" id="QJA64501.1"/>
    </source>
</evidence>
<accession>A0A6M3J5S1</accession>
<organism evidence="1">
    <name type="scientific">viral metagenome</name>
    <dbReference type="NCBI Taxonomy" id="1070528"/>
    <lineage>
        <taxon>unclassified sequences</taxon>
        <taxon>metagenomes</taxon>
        <taxon>organismal metagenomes</taxon>
    </lineage>
</organism>
<dbReference type="AlphaFoldDB" id="A0A6M3J5S1"/>
<reference evidence="1" key="1">
    <citation type="submission" date="2020-03" db="EMBL/GenBank/DDBJ databases">
        <title>The deep terrestrial virosphere.</title>
        <authorList>
            <person name="Holmfeldt K."/>
            <person name="Nilsson E."/>
            <person name="Simone D."/>
            <person name="Lopez-Fernandez M."/>
            <person name="Wu X."/>
            <person name="de Brujin I."/>
            <person name="Lundin D."/>
            <person name="Andersson A."/>
            <person name="Bertilsson S."/>
            <person name="Dopson M."/>
        </authorList>
    </citation>
    <scope>NUCLEOTIDE SEQUENCE</scope>
    <source>
        <strain evidence="1">MM415B00496</strain>
    </source>
</reference>
<gene>
    <name evidence="1" type="ORF">MM415B00496_0059</name>
</gene>
<proteinExistence type="predicted"/>
<name>A0A6M3J5S1_9ZZZZ</name>
<protein>
    <submittedName>
        <fullName evidence="1">Uncharacterized protein</fullName>
    </submittedName>
</protein>